<dbReference type="PROSITE" id="PS50111">
    <property type="entry name" value="CHEMOTAXIS_TRANSDUC_2"/>
    <property type="match status" value="2"/>
</dbReference>
<keyword evidence="6" id="KW-1185">Reference proteome</keyword>
<evidence type="ECO:0000256" key="1">
    <source>
        <dbReference type="ARBA" id="ARBA00023224"/>
    </source>
</evidence>
<protein>
    <submittedName>
        <fullName evidence="5">Methyl-accepting chemotaxis protein</fullName>
    </submittedName>
</protein>
<dbReference type="Gene3D" id="1.10.287.950">
    <property type="entry name" value="Methyl-accepting chemotaxis protein"/>
    <property type="match status" value="2"/>
</dbReference>
<feature type="region of interest" description="Disordered" evidence="3">
    <location>
        <begin position="1"/>
        <end position="25"/>
    </location>
</feature>
<gene>
    <name evidence="5" type="ORF">FAZ21_00230</name>
</gene>
<keyword evidence="1 2" id="KW-0807">Transducer</keyword>
<dbReference type="AlphaFoldDB" id="A0A4U0QBL6"/>
<dbReference type="InterPro" id="IPR004089">
    <property type="entry name" value="MCPsignal_dom"/>
</dbReference>
<evidence type="ECO:0000313" key="6">
    <source>
        <dbReference type="Proteomes" id="UP000310016"/>
    </source>
</evidence>
<evidence type="ECO:0000259" key="4">
    <source>
        <dbReference type="PROSITE" id="PS50111"/>
    </source>
</evidence>
<dbReference type="PANTHER" id="PTHR32089:SF112">
    <property type="entry name" value="LYSOZYME-LIKE PROTEIN-RELATED"/>
    <property type="match status" value="1"/>
</dbReference>
<dbReference type="Proteomes" id="UP000310016">
    <property type="component" value="Unassembled WGS sequence"/>
</dbReference>
<dbReference type="EMBL" id="SUMF01000001">
    <property type="protein sequence ID" value="TJZ78755.1"/>
    <property type="molecule type" value="Genomic_DNA"/>
</dbReference>
<name>A0A4U0QBL6_9NEIS</name>
<accession>A0A4U0QBL6</accession>
<reference evidence="5 6" key="1">
    <citation type="submission" date="2019-04" db="EMBL/GenBank/DDBJ databases">
        <title>Chitiniphilus eburnea sp. nov., a novel chitinolytic bacterium isolated from aquaculture sludge.</title>
        <authorList>
            <person name="Sheng M."/>
        </authorList>
    </citation>
    <scope>NUCLEOTIDE SEQUENCE [LARGE SCALE GENOMIC DNA]</scope>
    <source>
        <strain evidence="5 6">HX-2-15</strain>
    </source>
</reference>
<dbReference type="SMART" id="SM00283">
    <property type="entry name" value="MA"/>
    <property type="match status" value="1"/>
</dbReference>
<dbReference type="GO" id="GO:0016020">
    <property type="term" value="C:membrane"/>
    <property type="evidence" value="ECO:0007669"/>
    <property type="project" value="UniProtKB-SubCell"/>
</dbReference>
<evidence type="ECO:0000256" key="3">
    <source>
        <dbReference type="SAM" id="MobiDB-lite"/>
    </source>
</evidence>
<evidence type="ECO:0000313" key="5">
    <source>
        <dbReference type="EMBL" id="TJZ78755.1"/>
    </source>
</evidence>
<sequence>MALVRKGTDPSLSQYDVEPGTDQAPREVERLRQQARATARRQQLAERLGVATQQLAAGIAESATAAEELQRSMDQIASGAEEASGASQVSAVAVAEASRHFEAQRELTADMQRKVEQLQALGSGVSAQIRLTLVGIDGIDTHQRNAVQRVSAMTAMAGDIGQMADAVLFIADQTNLLALNAAIEAAKAGRHGKGFAVIAGEIRQLAGDAETNAGQIGDLVKGVQAGIGEIVAAIERSSQRIGEQVAAGSRVDGQLVRMRDDIEQILVAAARINTGAVEAALSAQQVARGTEVVATAAQQQSVACQEALQTITEQSVALAQGEAATRALAALADEFRSGTQASRVSAMSEAALALSTTVQELGHASGQISVALQQIGRGAQDQSAATTEQSAAADHIERNAAAAQEEARHSIERATAMQVLLQDNRREVEALIAGVRDTGEDNRRCQGLIAELDTQRRQIEKAIEALSMIAIQTNMLAVTGAVEAANAAENGRGFVTVSADIKKLAGTALGNAGHIKDVVRQLQDTLYEVRRVVDEVGVLTQAEIGKTQRIAEGLADMEADFDALVGQGRSVGDAAGEIGQRVSLLRQGIGQIAVAAAQASGSAGEASVAARQQMRGMEDLAAAVEEVTALTDALKSA</sequence>
<feature type="domain" description="Methyl-accepting transducer" evidence="4">
    <location>
        <begin position="357"/>
        <end position="628"/>
    </location>
</feature>
<comment type="caution">
    <text evidence="5">The sequence shown here is derived from an EMBL/GenBank/DDBJ whole genome shotgun (WGS) entry which is preliminary data.</text>
</comment>
<feature type="domain" description="Methyl-accepting transducer" evidence="4">
    <location>
        <begin position="37"/>
        <end position="294"/>
    </location>
</feature>
<dbReference type="GO" id="GO:0007165">
    <property type="term" value="P:signal transduction"/>
    <property type="evidence" value="ECO:0007669"/>
    <property type="project" value="UniProtKB-KW"/>
</dbReference>
<dbReference type="OrthoDB" id="9765776at2"/>
<organism evidence="5 6">
    <name type="scientific">Chitiniphilus eburneus</name>
    <dbReference type="NCBI Taxonomy" id="2571148"/>
    <lineage>
        <taxon>Bacteria</taxon>
        <taxon>Pseudomonadati</taxon>
        <taxon>Pseudomonadota</taxon>
        <taxon>Betaproteobacteria</taxon>
        <taxon>Neisseriales</taxon>
        <taxon>Chitinibacteraceae</taxon>
        <taxon>Chitiniphilus</taxon>
    </lineage>
</organism>
<proteinExistence type="predicted"/>
<dbReference type="RefSeq" id="WP_136771271.1">
    <property type="nucleotide sequence ID" value="NZ_CP156074.1"/>
</dbReference>
<dbReference type="PANTHER" id="PTHR32089">
    <property type="entry name" value="METHYL-ACCEPTING CHEMOTAXIS PROTEIN MCPB"/>
    <property type="match status" value="1"/>
</dbReference>
<dbReference type="Pfam" id="PF00015">
    <property type="entry name" value="MCPsignal"/>
    <property type="match status" value="2"/>
</dbReference>
<evidence type="ECO:0000256" key="2">
    <source>
        <dbReference type="PROSITE-ProRule" id="PRU00284"/>
    </source>
</evidence>
<dbReference type="SUPFAM" id="SSF58104">
    <property type="entry name" value="Methyl-accepting chemotaxis protein (MCP) signaling domain"/>
    <property type="match status" value="2"/>
</dbReference>